<reference evidence="2" key="1">
    <citation type="journal article" date="2019" name="bioRxiv">
        <title>The Genome of the Zebra Mussel, Dreissena polymorpha: A Resource for Invasive Species Research.</title>
        <authorList>
            <person name="McCartney M.A."/>
            <person name="Auch B."/>
            <person name="Kono T."/>
            <person name="Mallez S."/>
            <person name="Zhang Y."/>
            <person name="Obille A."/>
            <person name="Becker A."/>
            <person name="Abrahante J.E."/>
            <person name="Garbe J."/>
            <person name="Badalamenti J.P."/>
            <person name="Herman A."/>
            <person name="Mangelson H."/>
            <person name="Liachko I."/>
            <person name="Sullivan S."/>
            <person name="Sone E.D."/>
            <person name="Koren S."/>
            <person name="Silverstein K.A.T."/>
            <person name="Beckman K.B."/>
            <person name="Gohl D.M."/>
        </authorList>
    </citation>
    <scope>NUCLEOTIDE SEQUENCE</scope>
    <source>
        <strain evidence="2">Duluth1</strain>
        <tissue evidence="2">Whole animal</tissue>
    </source>
</reference>
<feature type="compositionally biased region" description="Basic and acidic residues" evidence="1">
    <location>
        <begin position="48"/>
        <end position="57"/>
    </location>
</feature>
<evidence type="ECO:0000313" key="3">
    <source>
        <dbReference type="Proteomes" id="UP000828390"/>
    </source>
</evidence>
<dbReference type="AlphaFoldDB" id="A0A9D4L3K9"/>
<gene>
    <name evidence="2" type="ORF">DPMN_093114</name>
</gene>
<proteinExistence type="predicted"/>
<comment type="caution">
    <text evidence="2">The sequence shown here is derived from an EMBL/GenBank/DDBJ whole genome shotgun (WGS) entry which is preliminary data.</text>
</comment>
<dbReference type="EMBL" id="JAIWYP010000003">
    <property type="protein sequence ID" value="KAH3850689.1"/>
    <property type="molecule type" value="Genomic_DNA"/>
</dbReference>
<organism evidence="2 3">
    <name type="scientific">Dreissena polymorpha</name>
    <name type="common">Zebra mussel</name>
    <name type="synonym">Mytilus polymorpha</name>
    <dbReference type="NCBI Taxonomy" id="45954"/>
    <lineage>
        <taxon>Eukaryota</taxon>
        <taxon>Metazoa</taxon>
        <taxon>Spiralia</taxon>
        <taxon>Lophotrochozoa</taxon>
        <taxon>Mollusca</taxon>
        <taxon>Bivalvia</taxon>
        <taxon>Autobranchia</taxon>
        <taxon>Heteroconchia</taxon>
        <taxon>Euheterodonta</taxon>
        <taxon>Imparidentia</taxon>
        <taxon>Neoheterodontei</taxon>
        <taxon>Myida</taxon>
        <taxon>Dreissenoidea</taxon>
        <taxon>Dreissenidae</taxon>
        <taxon>Dreissena</taxon>
    </lineage>
</organism>
<protein>
    <submittedName>
        <fullName evidence="2">Uncharacterized protein</fullName>
    </submittedName>
</protein>
<feature type="region of interest" description="Disordered" evidence="1">
    <location>
        <begin position="36"/>
        <end position="74"/>
    </location>
</feature>
<sequence>MDLRICDANRVETAPRTCASAVRPETKRLPGHAHIRCEQGRNGSNDMRICRSPRDEAASMTCASAVRPETKRLQ</sequence>
<evidence type="ECO:0000256" key="1">
    <source>
        <dbReference type="SAM" id="MobiDB-lite"/>
    </source>
</evidence>
<evidence type="ECO:0000313" key="2">
    <source>
        <dbReference type="EMBL" id="KAH3850689.1"/>
    </source>
</evidence>
<accession>A0A9D4L3K9</accession>
<keyword evidence="3" id="KW-1185">Reference proteome</keyword>
<name>A0A9D4L3K9_DREPO</name>
<reference evidence="2" key="2">
    <citation type="submission" date="2020-11" db="EMBL/GenBank/DDBJ databases">
        <authorList>
            <person name="McCartney M.A."/>
            <person name="Auch B."/>
            <person name="Kono T."/>
            <person name="Mallez S."/>
            <person name="Becker A."/>
            <person name="Gohl D.M."/>
            <person name="Silverstein K.A.T."/>
            <person name="Koren S."/>
            <person name="Bechman K.B."/>
            <person name="Herman A."/>
            <person name="Abrahante J.E."/>
            <person name="Garbe J."/>
        </authorList>
    </citation>
    <scope>NUCLEOTIDE SEQUENCE</scope>
    <source>
        <strain evidence="2">Duluth1</strain>
        <tissue evidence="2">Whole animal</tissue>
    </source>
</reference>
<dbReference type="Proteomes" id="UP000828390">
    <property type="component" value="Unassembled WGS sequence"/>
</dbReference>